<gene>
    <name evidence="1" type="ORF">EI42_02494</name>
</gene>
<dbReference type="Gene3D" id="1.20.1440.30">
    <property type="entry name" value="Biosynthetic Protein domain"/>
    <property type="match status" value="1"/>
</dbReference>
<dbReference type="SUPFAM" id="SSF159501">
    <property type="entry name" value="EreA/ChaN-like"/>
    <property type="match status" value="1"/>
</dbReference>
<evidence type="ECO:0000313" key="1">
    <source>
        <dbReference type="EMBL" id="PZW30523.1"/>
    </source>
</evidence>
<dbReference type="PANTHER" id="PTHR31299">
    <property type="entry name" value="ESTERASE, PUTATIVE (AFU_ORTHOLOGUE AFUA_1G05850)-RELATED"/>
    <property type="match status" value="1"/>
</dbReference>
<dbReference type="Pfam" id="PF05139">
    <property type="entry name" value="Erythro_esteras"/>
    <property type="match status" value="1"/>
</dbReference>
<dbReference type="InterPro" id="IPR052036">
    <property type="entry name" value="Hydrolase/PRTase-associated"/>
</dbReference>
<dbReference type="RefSeq" id="WP_211326141.1">
    <property type="nucleotide sequence ID" value="NZ_BIFX01000001.1"/>
</dbReference>
<organism evidence="1 2">
    <name type="scientific">Thermosporothrix hazakensis</name>
    <dbReference type="NCBI Taxonomy" id="644383"/>
    <lineage>
        <taxon>Bacteria</taxon>
        <taxon>Bacillati</taxon>
        <taxon>Chloroflexota</taxon>
        <taxon>Ktedonobacteria</taxon>
        <taxon>Ktedonobacterales</taxon>
        <taxon>Thermosporotrichaceae</taxon>
        <taxon>Thermosporothrix</taxon>
    </lineage>
</organism>
<dbReference type="PIRSF" id="PIRSF036794">
    <property type="entry name" value="UCP_erythr_ester"/>
    <property type="match status" value="1"/>
</dbReference>
<reference evidence="1 2" key="1">
    <citation type="submission" date="2018-06" db="EMBL/GenBank/DDBJ databases">
        <title>Genomic Encyclopedia of Archaeal and Bacterial Type Strains, Phase II (KMG-II): from individual species to whole genera.</title>
        <authorList>
            <person name="Goeker M."/>
        </authorList>
    </citation>
    <scope>NUCLEOTIDE SEQUENCE [LARGE SCALE GENOMIC DNA]</scope>
    <source>
        <strain evidence="1 2">ATCC BAA-1881</strain>
    </source>
</reference>
<dbReference type="EMBL" id="QKUF01000007">
    <property type="protein sequence ID" value="PZW30523.1"/>
    <property type="molecule type" value="Genomic_DNA"/>
</dbReference>
<proteinExistence type="predicted"/>
<protein>
    <submittedName>
        <fullName evidence="1">Erythromycin esterase-like protein</fullName>
    </submittedName>
</protein>
<dbReference type="GO" id="GO:0046677">
    <property type="term" value="P:response to antibiotic"/>
    <property type="evidence" value="ECO:0007669"/>
    <property type="project" value="InterPro"/>
</dbReference>
<dbReference type="InterPro" id="IPR007815">
    <property type="entry name" value="Emycin_Estase"/>
</dbReference>
<evidence type="ECO:0000313" key="2">
    <source>
        <dbReference type="Proteomes" id="UP000248806"/>
    </source>
</evidence>
<name>A0A326U6U1_THEHA</name>
<keyword evidence="2" id="KW-1185">Reference proteome</keyword>
<accession>A0A326U6U1</accession>
<sequence length="391" mass="44573">MTEVEREKLAKVLREEAHLLTGKTENYDALLDMIGDAHFVLLGEATHGTQEFYRARANITKRLITEKGFCGVAVEADWPDAYRVNRYIRGEKRDPSGQVALGGFQRFPTWMWRNTEVLDFVEWLHQYNRDKQRPVGFYGLDLYSLYSSIEAVIEYLEKVDPQAAQRARQRYSCFEHFGEDAQAYGHAASSQLSASCESEVVKQLTELQQQKAHLLQKDGKLAGDELFYAQQNARLVKNAEEYYRAMFHGKVSFWNLRDHHMAETLDALASHLKYNGEMPKLVVWEHNSHIGDARATSVAEAGELNVGQLVRQKYERDAVLIGFSTFTGTVTAATDWGGQHEQKNVRPGLANSYEELLHYAGKVTGEPNYYLILRDNGTVEQVLTGPCLQRR</sequence>
<dbReference type="AlphaFoldDB" id="A0A326U6U1"/>
<dbReference type="Gene3D" id="3.30.1870.10">
    <property type="entry name" value="EreA-like, domain 2"/>
    <property type="match status" value="1"/>
</dbReference>
<dbReference type="CDD" id="cd14728">
    <property type="entry name" value="Ere-like"/>
    <property type="match status" value="1"/>
</dbReference>
<dbReference type="PANTHER" id="PTHR31299:SF0">
    <property type="entry name" value="ESTERASE, PUTATIVE (AFU_ORTHOLOGUE AFUA_1G05850)-RELATED"/>
    <property type="match status" value="1"/>
</dbReference>
<dbReference type="Proteomes" id="UP000248806">
    <property type="component" value="Unassembled WGS sequence"/>
</dbReference>
<dbReference type="Gene3D" id="3.40.1660.10">
    <property type="entry name" value="EreA-like (biosynthetic domain)"/>
    <property type="match status" value="1"/>
</dbReference>
<comment type="caution">
    <text evidence="1">The sequence shown here is derived from an EMBL/GenBank/DDBJ whole genome shotgun (WGS) entry which is preliminary data.</text>
</comment>
<dbReference type="InterPro" id="IPR014622">
    <property type="entry name" value="UCP036794_erythomycin"/>
</dbReference>